<keyword evidence="5" id="KW-1185">Reference proteome</keyword>
<dbReference type="OrthoDB" id="1274115at2759"/>
<keyword evidence="2" id="KW-0560">Oxidoreductase</keyword>
<gene>
    <name evidence="4" type="ORF">K458DRAFT_397895</name>
</gene>
<evidence type="ECO:0000256" key="2">
    <source>
        <dbReference type="ARBA" id="ARBA00023002"/>
    </source>
</evidence>
<evidence type="ECO:0000256" key="1">
    <source>
        <dbReference type="ARBA" id="ARBA00006484"/>
    </source>
</evidence>
<reference evidence="4" key="1">
    <citation type="journal article" date="2020" name="Stud. Mycol.">
        <title>101 Dothideomycetes genomes: a test case for predicting lifestyles and emergence of pathogens.</title>
        <authorList>
            <person name="Haridas S."/>
            <person name="Albert R."/>
            <person name="Binder M."/>
            <person name="Bloem J."/>
            <person name="Labutti K."/>
            <person name="Salamov A."/>
            <person name="Andreopoulos B."/>
            <person name="Baker S."/>
            <person name="Barry K."/>
            <person name="Bills G."/>
            <person name="Bluhm B."/>
            <person name="Cannon C."/>
            <person name="Castanera R."/>
            <person name="Culley D."/>
            <person name="Daum C."/>
            <person name="Ezra D."/>
            <person name="Gonzalez J."/>
            <person name="Henrissat B."/>
            <person name="Kuo A."/>
            <person name="Liang C."/>
            <person name="Lipzen A."/>
            <person name="Lutzoni F."/>
            <person name="Magnuson J."/>
            <person name="Mondo S."/>
            <person name="Nolan M."/>
            <person name="Ohm R."/>
            <person name="Pangilinan J."/>
            <person name="Park H.-J."/>
            <person name="Ramirez L."/>
            <person name="Alfaro M."/>
            <person name="Sun H."/>
            <person name="Tritt A."/>
            <person name="Yoshinaga Y."/>
            <person name="Zwiers L.-H."/>
            <person name="Turgeon B."/>
            <person name="Goodwin S."/>
            <person name="Spatafora J."/>
            <person name="Crous P."/>
            <person name="Grigoriev I."/>
        </authorList>
    </citation>
    <scope>NUCLEOTIDE SEQUENCE</scope>
    <source>
        <strain evidence="4">CBS 122367</strain>
    </source>
</reference>
<evidence type="ECO:0000313" key="4">
    <source>
        <dbReference type="EMBL" id="KAF2691400.1"/>
    </source>
</evidence>
<accession>A0A6G1JMF3</accession>
<dbReference type="InterPro" id="IPR036291">
    <property type="entry name" value="NAD(P)-bd_dom_sf"/>
</dbReference>
<dbReference type="Proteomes" id="UP000799291">
    <property type="component" value="Unassembled WGS sequence"/>
</dbReference>
<dbReference type="PANTHER" id="PTHR43976">
    <property type="entry name" value="SHORT CHAIN DEHYDROGENASE"/>
    <property type="match status" value="1"/>
</dbReference>
<dbReference type="EMBL" id="MU005569">
    <property type="protein sequence ID" value="KAF2691400.1"/>
    <property type="molecule type" value="Genomic_DNA"/>
</dbReference>
<dbReference type="SUPFAM" id="SSF51735">
    <property type="entry name" value="NAD(P)-binding Rossmann-fold domains"/>
    <property type="match status" value="1"/>
</dbReference>
<protein>
    <submittedName>
        <fullName evidence="4">Short-chain dehydrogenase/reductase-like protein SDR</fullName>
    </submittedName>
</protein>
<dbReference type="AlphaFoldDB" id="A0A6G1JMF3"/>
<dbReference type="PRINTS" id="PR00081">
    <property type="entry name" value="GDHRDH"/>
</dbReference>
<name>A0A6G1JMF3_9PLEO</name>
<organism evidence="4 5">
    <name type="scientific">Lentithecium fluviatile CBS 122367</name>
    <dbReference type="NCBI Taxonomy" id="1168545"/>
    <lineage>
        <taxon>Eukaryota</taxon>
        <taxon>Fungi</taxon>
        <taxon>Dikarya</taxon>
        <taxon>Ascomycota</taxon>
        <taxon>Pezizomycotina</taxon>
        <taxon>Dothideomycetes</taxon>
        <taxon>Pleosporomycetidae</taxon>
        <taxon>Pleosporales</taxon>
        <taxon>Massarineae</taxon>
        <taxon>Lentitheciaceae</taxon>
        <taxon>Lentithecium</taxon>
    </lineage>
</organism>
<dbReference type="Gene3D" id="3.40.50.720">
    <property type="entry name" value="NAD(P)-binding Rossmann-like Domain"/>
    <property type="match status" value="1"/>
</dbReference>
<dbReference type="GO" id="GO:0016491">
    <property type="term" value="F:oxidoreductase activity"/>
    <property type="evidence" value="ECO:0007669"/>
    <property type="project" value="UniProtKB-KW"/>
</dbReference>
<evidence type="ECO:0000256" key="3">
    <source>
        <dbReference type="RuleBase" id="RU000363"/>
    </source>
</evidence>
<dbReference type="InterPro" id="IPR002347">
    <property type="entry name" value="SDR_fam"/>
</dbReference>
<evidence type="ECO:0000313" key="5">
    <source>
        <dbReference type="Proteomes" id="UP000799291"/>
    </source>
</evidence>
<dbReference type="PANTHER" id="PTHR43976:SF16">
    <property type="entry name" value="SHORT-CHAIN DEHYDROGENASE_REDUCTASE FAMILY PROTEIN"/>
    <property type="match status" value="1"/>
</dbReference>
<dbReference type="InterPro" id="IPR051911">
    <property type="entry name" value="SDR_oxidoreductase"/>
</dbReference>
<comment type="similarity">
    <text evidence="1 3">Belongs to the short-chain dehydrogenases/reductases (SDR) family.</text>
</comment>
<dbReference type="Pfam" id="PF00106">
    <property type="entry name" value="adh_short"/>
    <property type="match status" value="1"/>
</dbReference>
<proteinExistence type="inferred from homology"/>
<sequence>MPPYSLPKDAVWFITGCSSGIGHALCMHLSTKTHSRIAATARNPSSLASLPSSPNILKLALDVTSDFSVQEALSATVKEFSRIDVVVNSAGYGAMGDTETMDMAKARGMMETNFWGAVRVTRLVLPILREENGRAGMMKGGLIMQITSMGGRVAFAGNTFYHASKFALEGFTEGLARELPEEWAVRFLCVEPGGVKTGYSETATKGFDGEKRLEVYKDPRLPTNMMLRYKETAEATKGWAEPGKVAEVLYEYLRDGGMGGEMGLRLPLGSDSWGMQKHALEEGLVELERAREVSCKTSGMEQLESIGFLKK</sequence>
<dbReference type="PRINTS" id="PR00080">
    <property type="entry name" value="SDRFAMILY"/>
</dbReference>